<name>A0A963Z1E9_9PROT</name>
<keyword evidence="3" id="KW-1185">Reference proteome</keyword>
<sequence length="89" mass="9963">MGFYPDNYRASHDPYQSSREPSSDAMCAYAAFDKIEALKLQLHQAIEMAEDLPGISDQYAVIKDETSTQLTSEQIEAVVYEAERDLIAA</sequence>
<dbReference type="AlphaFoldDB" id="A0A963Z1E9"/>
<proteinExistence type="predicted"/>
<protein>
    <submittedName>
        <fullName evidence="2">Uncharacterized protein</fullName>
    </submittedName>
</protein>
<dbReference type="EMBL" id="JAESVA010000002">
    <property type="protein sequence ID" value="MCB8880085.1"/>
    <property type="molecule type" value="Genomic_DNA"/>
</dbReference>
<evidence type="ECO:0000256" key="1">
    <source>
        <dbReference type="SAM" id="MobiDB-lite"/>
    </source>
</evidence>
<evidence type="ECO:0000313" key="3">
    <source>
        <dbReference type="Proteomes" id="UP000721844"/>
    </source>
</evidence>
<accession>A0A963Z1E9</accession>
<dbReference type="Proteomes" id="UP000721844">
    <property type="component" value="Unassembled WGS sequence"/>
</dbReference>
<feature type="region of interest" description="Disordered" evidence="1">
    <location>
        <begin position="1"/>
        <end position="22"/>
    </location>
</feature>
<evidence type="ECO:0000313" key="2">
    <source>
        <dbReference type="EMBL" id="MCB8880085.1"/>
    </source>
</evidence>
<organism evidence="2 3">
    <name type="scientific">Acidisoma cellulosilyticum</name>
    <dbReference type="NCBI Taxonomy" id="2802395"/>
    <lineage>
        <taxon>Bacteria</taxon>
        <taxon>Pseudomonadati</taxon>
        <taxon>Pseudomonadota</taxon>
        <taxon>Alphaproteobacteria</taxon>
        <taxon>Acetobacterales</taxon>
        <taxon>Acidocellaceae</taxon>
        <taxon>Acidisoma</taxon>
    </lineage>
</organism>
<comment type="caution">
    <text evidence="2">The sequence shown here is derived from an EMBL/GenBank/DDBJ whole genome shotgun (WGS) entry which is preliminary data.</text>
</comment>
<reference evidence="2 3" key="1">
    <citation type="journal article" date="2021" name="Microorganisms">
        <title>Acidisoma silvae sp. nov. and Acidisomacellulosilytica sp. nov., Two Acidophilic Bacteria Isolated from Decaying Wood, Hydrolyzing Cellulose and Producing Poly-3-hydroxybutyrate.</title>
        <authorList>
            <person name="Mieszkin S."/>
            <person name="Pouder E."/>
            <person name="Uroz S."/>
            <person name="Simon-Colin C."/>
            <person name="Alain K."/>
        </authorList>
    </citation>
    <scope>NUCLEOTIDE SEQUENCE [LARGE SCALE GENOMIC DNA]</scope>
    <source>
        <strain evidence="2 3">HW T5.17</strain>
    </source>
</reference>
<gene>
    <name evidence="2" type="ORF">ACELLULO517_07550</name>
</gene>